<name>A0A5E6RJB0_PSEFL</name>
<evidence type="ECO:0000313" key="1">
    <source>
        <dbReference type="EMBL" id="VVM68306.1"/>
    </source>
</evidence>
<evidence type="ECO:0000313" key="2">
    <source>
        <dbReference type="Proteomes" id="UP000326241"/>
    </source>
</evidence>
<organism evidence="1 2">
    <name type="scientific">Pseudomonas fluorescens</name>
    <dbReference type="NCBI Taxonomy" id="294"/>
    <lineage>
        <taxon>Bacteria</taxon>
        <taxon>Pseudomonadati</taxon>
        <taxon>Pseudomonadota</taxon>
        <taxon>Gammaproteobacteria</taxon>
        <taxon>Pseudomonadales</taxon>
        <taxon>Pseudomonadaceae</taxon>
        <taxon>Pseudomonas</taxon>
    </lineage>
</organism>
<reference evidence="1 2" key="1">
    <citation type="submission" date="2019-09" db="EMBL/GenBank/DDBJ databases">
        <authorList>
            <person name="Chandra G."/>
            <person name="Truman W A."/>
        </authorList>
    </citation>
    <scope>NUCLEOTIDE SEQUENCE [LARGE SCALE GENOMIC DNA]</scope>
    <source>
        <strain evidence="1">PS624</strain>
    </source>
</reference>
<dbReference type="AlphaFoldDB" id="A0A5E6RJB0"/>
<gene>
    <name evidence="1" type="ORF">PS624_01668</name>
</gene>
<proteinExistence type="predicted"/>
<protein>
    <submittedName>
        <fullName evidence="1">Uncharacterized protein</fullName>
    </submittedName>
</protein>
<dbReference type="Proteomes" id="UP000326241">
    <property type="component" value="Unassembled WGS sequence"/>
</dbReference>
<accession>A0A5E6RJB0</accession>
<dbReference type="EMBL" id="CABVGZ010000013">
    <property type="protein sequence ID" value="VVM68306.1"/>
    <property type="molecule type" value="Genomic_DNA"/>
</dbReference>
<sequence>MESYEMKNNKILMVAVCVILAVWPGRVGEDFVSAPFEVERTGGGEAK</sequence>